<sequence>MPHQTPPDGYDWGERTLQGYEVLRDHRAPKYYESDAQEIRGKFSIPSFDLEAFCEHKFGRMVYPDTFIHEQSAERARSNKATDCFITAERDAGKTTFARNLSPRLMEENDEKVIWRGRSESSGWLPYRHWTQLYLPASVELDGTIMEEESDDRLQPLANERLDELVREVVYYDDVYDLLDQISERPAGTFNVVYPDPSFAGCSTVIERTDRVTGTFEFTPAWESDDPVHDPGTRTIDWWFAFIVARAEYGPFNEWWSLLFDECGDFIKQSASNAEGRLHDKIELLRSLWAASRKRKLSLFFFGHRGRNVHEIVRREFKWHIQLADGSPNPTQGRRSSYPLGMQKVPMETDILSGQPQGTGICFVENEFSLFGWGNIAEPSDNEWASRWVKIRFEPPADVQAASDETVSRELAFDDTIFGEWQNAHAHRLLVKDPGSGSISVDSGEIIDELVSPIDGLRFCAPLRESTDGRYVELVMEPTPTTTPSEETVVARLPKPAQGEISGITEAIADD</sequence>
<dbReference type="EMBL" id="JBHTAP010000002">
    <property type="protein sequence ID" value="MFC7236666.1"/>
    <property type="molecule type" value="Genomic_DNA"/>
</dbReference>
<evidence type="ECO:0000313" key="2">
    <source>
        <dbReference type="Proteomes" id="UP001596398"/>
    </source>
</evidence>
<proteinExistence type="predicted"/>
<evidence type="ECO:0000313" key="1">
    <source>
        <dbReference type="EMBL" id="MFC7236666.1"/>
    </source>
</evidence>
<organism evidence="1 2">
    <name type="scientific">Halosegnis marinus</name>
    <dbReference type="NCBI Taxonomy" id="3034023"/>
    <lineage>
        <taxon>Archaea</taxon>
        <taxon>Methanobacteriati</taxon>
        <taxon>Methanobacteriota</taxon>
        <taxon>Stenosarchaea group</taxon>
        <taxon>Halobacteria</taxon>
        <taxon>Halobacteriales</taxon>
        <taxon>Natronomonadaceae</taxon>
        <taxon>Halosegnis</taxon>
    </lineage>
</organism>
<dbReference type="GeneID" id="79268404"/>
<protein>
    <recommendedName>
        <fullName evidence="3">Terminase-like family protein</fullName>
    </recommendedName>
</protein>
<dbReference type="AlphaFoldDB" id="A0ABD5ZTN7"/>
<gene>
    <name evidence="1" type="ORF">ACFQJ4_15305</name>
</gene>
<reference evidence="1 2" key="1">
    <citation type="journal article" date="2019" name="Int. J. Syst. Evol. Microbiol.">
        <title>The Global Catalogue of Microorganisms (GCM) 10K type strain sequencing project: providing services to taxonomists for standard genome sequencing and annotation.</title>
        <authorList>
            <consortium name="The Broad Institute Genomics Platform"/>
            <consortium name="The Broad Institute Genome Sequencing Center for Infectious Disease"/>
            <person name="Wu L."/>
            <person name="Ma J."/>
        </authorList>
    </citation>
    <scope>NUCLEOTIDE SEQUENCE [LARGE SCALE GENOMIC DNA]</scope>
    <source>
        <strain evidence="1 2">DT85</strain>
    </source>
</reference>
<accession>A0ABD5ZTN7</accession>
<keyword evidence="2" id="KW-1185">Reference proteome</keyword>
<name>A0ABD5ZTN7_9EURY</name>
<dbReference type="Proteomes" id="UP001596398">
    <property type="component" value="Unassembled WGS sequence"/>
</dbReference>
<comment type="caution">
    <text evidence="1">The sequence shown here is derived from an EMBL/GenBank/DDBJ whole genome shotgun (WGS) entry which is preliminary data.</text>
</comment>
<dbReference type="RefSeq" id="WP_276236258.1">
    <property type="nucleotide sequence ID" value="NZ_CP119803.1"/>
</dbReference>
<evidence type="ECO:0008006" key="3">
    <source>
        <dbReference type="Google" id="ProtNLM"/>
    </source>
</evidence>